<gene>
    <name evidence="1" type="ORF">C7B82_29285</name>
</gene>
<accession>A0A2T1DTN8</accession>
<dbReference type="EMBL" id="PVWK01000158">
    <property type="protein sequence ID" value="PSB23876.1"/>
    <property type="molecule type" value="Genomic_DNA"/>
</dbReference>
<keyword evidence="2" id="KW-1185">Reference proteome</keyword>
<dbReference type="RefSeq" id="WP_106260691.1">
    <property type="nucleotide sequence ID" value="NZ_CAWNSW010000147.1"/>
</dbReference>
<dbReference type="Proteomes" id="UP000239576">
    <property type="component" value="Unassembled WGS sequence"/>
</dbReference>
<dbReference type="AlphaFoldDB" id="A0A2T1DTN8"/>
<name>A0A2T1DTN8_9CYAN</name>
<evidence type="ECO:0000313" key="2">
    <source>
        <dbReference type="Proteomes" id="UP000239576"/>
    </source>
</evidence>
<protein>
    <submittedName>
        <fullName evidence="1">Uncharacterized protein</fullName>
    </submittedName>
</protein>
<comment type="caution">
    <text evidence="1">The sequence shown here is derived from an EMBL/GenBank/DDBJ whole genome shotgun (WGS) entry which is preliminary data.</text>
</comment>
<evidence type="ECO:0000313" key="1">
    <source>
        <dbReference type="EMBL" id="PSB23876.1"/>
    </source>
</evidence>
<organism evidence="1 2">
    <name type="scientific">Stenomitos frigidus ULC18</name>
    <dbReference type="NCBI Taxonomy" id="2107698"/>
    <lineage>
        <taxon>Bacteria</taxon>
        <taxon>Bacillati</taxon>
        <taxon>Cyanobacteriota</taxon>
        <taxon>Cyanophyceae</taxon>
        <taxon>Leptolyngbyales</taxon>
        <taxon>Leptolyngbyaceae</taxon>
        <taxon>Stenomitos</taxon>
    </lineage>
</organism>
<reference evidence="2" key="1">
    <citation type="submission" date="2018-02" db="EMBL/GenBank/DDBJ databases">
        <authorList>
            <person name="Moore K."/>
            <person name="Momper L."/>
        </authorList>
    </citation>
    <scope>NUCLEOTIDE SEQUENCE [LARGE SCALE GENOMIC DNA]</scope>
    <source>
        <strain evidence="2">ULC18</strain>
    </source>
</reference>
<reference evidence="1 2" key="2">
    <citation type="submission" date="2018-03" db="EMBL/GenBank/DDBJ databases">
        <title>The ancient ancestry and fast evolution of plastids.</title>
        <authorList>
            <person name="Moore K.R."/>
            <person name="Magnabosco C."/>
            <person name="Momper L."/>
            <person name="Gold D.A."/>
            <person name="Bosak T."/>
            <person name="Fournier G.P."/>
        </authorList>
    </citation>
    <scope>NUCLEOTIDE SEQUENCE [LARGE SCALE GENOMIC DNA]</scope>
    <source>
        <strain evidence="1 2">ULC18</strain>
    </source>
</reference>
<sequence>MIDQPWFDLEAPIIPGLSAAGFSLGMNLRELDHVLAAAKIEEICPGFNCFKEVKSCSEILYVKNTYLSSLYYRNGTVRLDFNSCGELYWIFLFAGYCGSFGLIKIGSSMHEVQEQMPIFYDDSDEMFYPDREVKPDVPDGIAFIALEEPDEHSQQWQVLGFSIHDYEHERFSIARNDILQQYLNRPAAHELYQGR</sequence>
<proteinExistence type="predicted"/>
<dbReference type="OrthoDB" id="2051994at2"/>